<sequence>MRKTIVKQIRVFRKCLLSREDIQQKVLHDCRLIIDGGIYSTLPDEEINRAFDIYHEKRIGEMVQSFCRVSLERYKK</sequence>
<organism evidence="1 2">
    <name type="scientific">Porphyromonas gingivalis (strain ATCC BAA-308 / W83)</name>
    <dbReference type="NCBI Taxonomy" id="242619"/>
    <lineage>
        <taxon>Bacteria</taxon>
        <taxon>Pseudomonadati</taxon>
        <taxon>Bacteroidota</taxon>
        <taxon>Bacteroidia</taxon>
        <taxon>Bacteroidales</taxon>
        <taxon>Porphyromonadaceae</taxon>
        <taxon>Porphyromonas</taxon>
    </lineage>
</organism>
<dbReference type="Proteomes" id="UP000000588">
    <property type="component" value="Chromosome"/>
</dbReference>
<evidence type="ECO:0000313" key="1">
    <source>
        <dbReference type="EMBL" id="AAQ66515.1"/>
    </source>
</evidence>
<dbReference type="AlphaFoldDB" id="Q7MUN8"/>
<dbReference type="BioCyc" id="PGIN242619:G1G02-1372-MONOMER"/>
<protein>
    <submittedName>
        <fullName evidence="1">Uncharacterized protein</fullName>
    </submittedName>
</protein>
<accession>Q7MUN8</accession>
<dbReference type="EMBL" id="AE015924">
    <property type="protein sequence ID" value="AAQ66515.1"/>
    <property type="molecule type" value="Genomic_DNA"/>
</dbReference>
<proteinExistence type="predicted"/>
<reference evidence="1 2" key="1">
    <citation type="journal article" date="2003" name="J. Bacteriol.">
        <title>Complete genome sequence of the oral pathogenic bacterium Porphyromonas gingivalis strain W83.</title>
        <authorList>
            <person name="Nelson K."/>
            <person name="Fleishmann R."/>
            <person name="DeBoy R."/>
            <person name="Paulsen I."/>
            <person name="Fouts D."/>
            <person name="Eisen J."/>
            <person name="Daugherty S."/>
            <person name="Dodson R."/>
            <person name="Durkin A."/>
            <person name="Gwinn M."/>
            <person name="Haft D."/>
            <person name="Kolonay J."/>
            <person name="Nelson W."/>
            <person name="White O."/>
            <person name="Mason T."/>
            <person name="Tallon L."/>
            <person name="Gray J."/>
            <person name="Granger D."/>
            <person name="Tettelin H."/>
            <person name="Dong H."/>
            <person name="Galvin J."/>
            <person name="Duncan M."/>
            <person name="Dewhirst F."/>
            <person name="Fraser C."/>
        </authorList>
    </citation>
    <scope>NUCLEOTIDE SEQUENCE [LARGE SCALE GENOMIC DNA]</scope>
    <source>
        <strain evidence="2">ATCC BAA-308 / W83</strain>
    </source>
</reference>
<gene>
    <name evidence="1" type="ordered locus">PG_1470</name>
</gene>
<dbReference type="EnsemblBacteria" id="AAQ66515">
    <property type="protein sequence ID" value="AAQ66515"/>
    <property type="gene ID" value="PG_1470"/>
</dbReference>
<dbReference type="HOGENOM" id="CLU_2651376_0_0_10"/>
<name>Q7MUN8_PORGI</name>
<keyword evidence="2" id="KW-1185">Reference proteome</keyword>
<evidence type="ECO:0000313" key="2">
    <source>
        <dbReference type="Proteomes" id="UP000000588"/>
    </source>
</evidence>
<dbReference type="PATRIC" id="fig|242619.8.peg.1362"/>
<dbReference type="STRING" id="242619.PG_1470"/>
<dbReference type="KEGG" id="pgi:PG_1470"/>